<evidence type="ECO:0000256" key="1">
    <source>
        <dbReference type="SAM" id="Phobius"/>
    </source>
</evidence>
<feature type="domain" description="Sulfatase N-terminal" evidence="2">
    <location>
        <begin position="236"/>
        <end position="482"/>
    </location>
</feature>
<protein>
    <submittedName>
        <fullName evidence="3">Sulfatase</fullName>
    </submittedName>
</protein>
<feature type="transmembrane region" description="Helical" evidence="1">
    <location>
        <begin position="156"/>
        <end position="177"/>
    </location>
</feature>
<dbReference type="Pfam" id="PF00884">
    <property type="entry name" value="Sulfatase"/>
    <property type="match status" value="1"/>
</dbReference>
<dbReference type="AlphaFoldDB" id="A0A5C4JWG3"/>
<reference evidence="3 4" key="2">
    <citation type="submission" date="2019-06" db="EMBL/GenBank/DDBJ databases">
        <title>Martelella lutilitoris sp. nov., isolated from a tidal mudflat.</title>
        <authorList>
            <person name="Kim Y.-J."/>
        </authorList>
    </citation>
    <scope>NUCLEOTIDE SEQUENCE [LARGE SCALE GENOMIC DNA]</scope>
    <source>
        <strain evidence="3 4">GH2-6</strain>
    </source>
</reference>
<dbReference type="RefSeq" id="WP_138746694.1">
    <property type="nucleotide sequence ID" value="NZ_VCLB01000001.1"/>
</dbReference>
<comment type="caution">
    <text evidence="3">The sequence shown here is derived from an EMBL/GenBank/DDBJ whole genome shotgun (WGS) entry which is preliminary data.</text>
</comment>
<evidence type="ECO:0000259" key="2">
    <source>
        <dbReference type="Pfam" id="PF00884"/>
    </source>
</evidence>
<dbReference type="Gene3D" id="3.40.720.10">
    <property type="entry name" value="Alkaline Phosphatase, subunit A"/>
    <property type="match status" value="1"/>
</dbReference>
<gene>
    <name evidence="3" type="ORF">FF124_01450</name>
</gene>
<dbReference type="OrthoDB" id="1376015at2"/>
<sequence length="558" mass="60405">MMAERPPGKQNLSARGIGAALAFSLVALFVLNLPDHPHAFSLRAFLHLPVEIPILALALVLLPRRMALWLAALSTGALGLVLFLRLGDIGVQSAFQRRFNPYLDVRIFADGWNVFSGAVGPLAASLAVAGAVIAFLAVLALFFLSARALTRLSGTAARNLVIAFSGVLAAGLFLWGAGLATGTRPYADTGGSAYVVSRVQAVAKAMRDMRRFDGMLATSDSLPDADTLFRAVEGRDIVLVFIESYGRSAVEDPRYAPLIDPRLDAVEAELSEAGFASASGWSVSPTMGGLSWLAHGTFLSGLWVDNQARYDRLMMSDRKSLNRLFREAGWRTAAIMPAITMDWPEGSYYGYDTIFASDDLGYEGKPFNWVTMPDQYTLLAFDRLVRHTGDDRPVMAEIALISSHAPWTPVPELIDWADVGDGRAFDAQATSGDPPAVVWSDRDRVRRQYIETIDYSLQTIGDYIARFGEDAVFIVLGDHQPAPLVTGPDASRAVPVHVISRDAQLVERFEAEGFTPGMIPGADASELSMDTMRDRVIRLFSAPPSTVQPAPAALNGAL</sequence>
<feature type="transmembrane region" description="Helical" evidence="1">
    <location>
        <begin position="67"/>
        <end position="86"/>
    </location>
</feature>
<reference evidence="3 4" key="1">
    <citation type="submission" date="2019-05" db="EMBL/GenBank/DDBJ databases">
        <authorList>
            <person name="Lee S.D."/>
        </authorList>
    </citation>
    <scope>NUCLEOTIDE SEQUENCE [LARGE SCALE GENOMIC DNA]</scope>
    <source>
        <strain evidence="3 4">GH2-6</strain>
    </source>
</reference>
<evidence type="ECO:0000313" key="3">
    <source>
        <dbReference type="EMBL" id="TNB49652.1"/>
    </source>
</evidence>
<keyword evidence="1" id="KW-0472">Membrane</keyword>
<proteinExistence type="predicted"/>
<organism evidence="3 4">
    <name type="scientific">Martelella lutilitoris</name>
    <dbReference type="NCBI Taxonomy" id="2583532"/>
    <lineage>
        <taxon>Bacteria</taxon>
        <taxon>Pseudomonadati</taxon>
        <taxon>Pseudomonadota</taxon>
        <taxon>Alphaproteobacteria</taxon>
        <taxon>Hyphomicrobiales</taxon>
        <taxon>Aurantimonadaceae</taxon>
        <taxon>Martelella</taxon>
    </lineage>
</organism>
<dbReference type="Proteomes" id="UP000307874">
    <property type="component" value="Unassembled WGS sequence"/>
</dbReference>
<evidence type="ECO:0000313" key="4">
    <source>
        <dbReference type="Proteomes" id="UP000307874"/>
    </source>
</evidence>
<feature type="transmembrane region" description="Helical" evidence="1">
    <location>
        <begin position="44"/>
        <end position="62"/>
    </location>
</feature>
<dbReference type="InterPro" id="IPR000917">
    <property type="entry name" value="Sulfatase_N"/>
</dbReference>
<accession>A0A5C4JWG3</accession>
<keyword evidence="4" id="KW-1185">Reference proteome</keyword>
<dbReference type="InterPro" id="IPR017850">
    <property type="entry name" value="Alkaline_phosphatase_core_sf"/>
</dbReference>
<dbReference type="EMBL" id="VCLB01000001">
    <property type="protein sequence ID" value="TNB49652.1"/>
    <property type="molecule type" value="Genomic_DNA"/>
</dbReference>
<feature type="transmembrane region" description="Helical" evidence="1">
    <location>
        <begin position="122"/>
        <end position="144"/>
    </location>
</feature>
<keyword evidence="1" id="KW-1133">Transmembrane helix</keyword>
<keyword evidence="1" id="KW-0812">Transmembrane</keyword>
<name>A0A5C4JWG3_9HYPH</name>
<feature type="transmembrane region" description="Helical" evidence="1">
    <location>
        <begin position="12"/>
        <end position="32"/>
    </location>
</feature>
<dbReference type="SUPFAM" id="SSF53649">
    <property type="entry name" value="Alkaline phosphatase-like"/>
    <property type="match status" value="1"/>
</dbReference>